<dbReference type="VEuPathDB" id="FungiDB:P174DRAFT_506232"/>
<protein>
    <submittedName>
        <fullName evidence="2">Uncharacterized protein</fullName>
    </submittedName>
</protein>
<dbReference type="Proteomes" id="UP000234474">
    <property type="component" value="Unassembled WGS sequence"/>
</dbReference>
<dbReference type="EMBL" id="MSZS01000007">
    <property type="protein sequence ID" value="PKX90567.1"/>
    <property type="molecule type" value="Genomic_DNA"/>
</dbReference>
<evidence type="ECO:0000313" key="2">
    <source>
        <dbReference type="EMBL" id="PKX90567.1"/>
    </source>
</evidence>
<comment type="caution">
    <text evidence="2">The sequence shown here is derived from an EMBL/GenBank/DDBJ whole genome shotgun (WGS) entry which is preliminary data.</text>
</comment>
<feature type="region of interest" description="Disordered" evidence="1">
    <location>
        <begin position="156"/>
        <end position="181"/>
    </location>
</feature>
<organism evidence="2 3">
    <name type="scientific">Aspergillus novofumigatus (strain IBT 16806)</name>
    <dbReference type="NCBI Taxonomy" id="1392255"/>
    <lineage>
        <taxon>Eukaryota</taxon>
        <taxon>Fungi</taxon>
        <taxon>Dikarya</taxon>
        <taxon>Ascomycota</taxon>
        <taxon>Pezizomycotina</taxon>
        <taxon>Eurotiomycetes</taxon>
        <taxon>Eurotiomycetidae</taxon>
        <taxon>Eurotiales</taxon>
        <taxon>Aspergillaceae</taxon>
        <taxon>Aspergillus</taxon>
        <taxon>Aspergillus subgen. Fumigati</taxon>
    </lineage>
</organism>
<dbReference type="AlphaFoldDB" id="A0A2I1BYW2"/>
<feature type="compositionally biased region" description="Acidic residues" evidence="1">
    <location>
        <begin position="160"/>
        <end position="181"/>
    </location>
</feature>
<evidence type="ECO:0000256" key="1">
    <source>
        <dbReference type="SAM" id="MobiDB-lite"/>
    </source>
</evidence>
<accession>A0A2I1BYW2</accession>
<sequence>MTSKKWKEEWWSTSDDRADEHNTIEYGWSEDWGYWIKVMDDRLKMADDWHSPYNTLAELDRFRASVLDGGREGCYLSAYTGPRGRGKKVDFEVMMDLWNIYQVANTRLLSEFRNLSEREIQEVSDTVDAKNDDEWVNPWAKKCVCGDCEAFDALVATNDTNDESNESDESDENDKDEDEDD</sequence>
<gene>
    <name evidence="2" type="ORF">P174DRAFT_506232</name>
</gene>
<dbReference type="GeneID" id="36538634"/>
<dbReference type="OrthoDB" id="432970at2759"/>
<dbReference type="RefSeq" id="XP_024679162.1">
    <property type="nucleotide sequence ID" value="XM_024831297.1"/>
</dbReference>
<evidence type="ECO:0000313" key="3">
    <source>
        <dbReference type="Proteomes" id="UP000234474"/>
    </source>
</evidence>
<proteinExistence type="predicted"/>
<dbReference type="OMA" id="SEDWGYW"/>
<keyword evidence="3" id="KW-1185">Reference proteome</keyword>
<reference evidence="3" key="1">
    <citation type="journal article" date="2018" name="Proc. Natl. Acad. Sci. U.S.A.">
        <title>Linking secondary metabolites to gene clusters through genome sequencing of six diverse Aspergillus species.</title>
        <authorList>
            <person name="Kaerboelling I."/>
            <person name="Vesth T.C."/>
            <person name="Frisvad J.C."/>
            <person name="Nybo J.L."/>
            <person name="Theobald S."/>
            <person name="Kuo A."/>
            <person name="Bowyer P."/>
            <person name="Matsuda Y."/>
            <person name="Mondo S."/>
            <person name="Lyhne E.K."/>
            <person name="Kogle M.E."/>
            <person name="Clum A."/>
            <person name="Lipzen A."/>
            <person name="Salamov A."/>
            <person name="Ngan C.Y."/>
            <person name="Daum C."/>
            <person name="Chiniquy J."/>
            <person name="Barry K."/>
            <person name="LaButti K."/>
            <person name="Haridas S."/>
            <person name="Simmons B.A."/>
            <person name="Magnuson J.K."/>
            <person name="Mortensen U.H."/>
            <person name="Larsen T.O."/>
            <person name="Grigoriev I.V."/>
            <person name="Baker S.E."/>
            <person name="Andersen M.R."/>
        </authorList>
    </citation>
    <scope>NUCLEOTIDE SEQUENCE [LARGE SCALE GENOMIC DNA]</scope>
    <source>
        <strain evidence="3">IBT 16806</strain>
    </source>
</reference>
<name>A0A2I1BYW2_ASPN1</name>